<sequence length="85" mass="8717">MQFTTTAQALATLLQLSLVTAAPGAQTAPASGLVQRLDTRSAPVGDLLFGREISCPSNDPSICCACRGGYGTCINDVCYCQGGDC</sequence>
<reference evidence="2" key="1">
    <citation type="submission" date="2022-10" db="EMBL/GenBank/DDBJ databases">
        <title>Tapping the CABI collections for fungal endophytes: first genome assemblies for Collariella, Neodidymelliopsis, Ascochyta clinopodiicola, Didymella pomorum, Didymosphaeria variabile, Neocosmospora piperis and Neocucurbitaria cava.</title>
        <authorList>
            <person name="Hill R."/>
        </authorList>
    </citation>
    <scope>NUCLEOTIDE SEQUENCE</scope>
    <source>
        <strain evidence="2">IMI 355082</strain>
    </source>
</reference>
<keyword evidence="3" id="KW-1185">Reference proteome</keyword>
<feature type="signal peptide" evidence="1">
    <location>
        <begin position="1"/>
        <end position="21"/>
    </location>
</feature>
<feature type="chain" id="PRO_5040790864" evidence="1">
    <location>
        <begin position="22"/>
        <end position="85"/>
    </location>
</feature>
<comment type="caution">
    <text evidence="2">The sequence shown here is derived from an EMBL/GenBank/DDBJ whole genome shotgun (WGS) entry which is preliminary data.</text>
</comment>
<accession>A0A9W8Z6H2</accession>
<dbReference type="AlphaFoldDB" id="A0A9W8Z6H2"/>
<name>A0A9W8Z6H2_9PEZI</name>
<evidence type="ECO:0000256" key="1">
    <source>
        <dbReference type="SAM" id="SignalP"/>
    </source>
</evidence>
<proteinExistence type="predicted"/>
<dbReference type="Proteomes" id="UP001140453">
    <property type="component" value="Unassembled WGS sequence"/>
</dbReference>
<organism evidence="2 3">
    <name type="scientific">Gnomoniopsis smithogilvyi</name>
    <dbReference type="NCBI Taxonomy" id="1191159"/>
    <lineage>
        <taxon>Eukaryota</taxon>
        <taxon>Fungi</taxon>
        <taxon>Dikarya</taxon>
        <taxon>Ascomycota</taxon>
        <taxon>Pezizomycotina</taxon>
        <taxon>Sordariomycetes</taxon>
        <taxon>Sordariomycetidae</taxon>
        <taxon>Diaporthales</taxon>
        <taxon>Gnomoniaceae</taxon>
        <taxon>Gnomoniopsis</taxon>
    </lineage>
</organism>
<keyword evidence="1" id="KW-0732">Signal</keyword>
<dbReference type="EMBL" id="JAPEVB010000001">
    <property type="protein sequence ID" value="KAJ4397709.1"/>
    <property type="molecule type" value="Genomic_DNA"/>
</dbReference>
<evidence type="ECO:0000313" key="2">
    <source>
        <dbReference type="EMBL" id="KAJ4397709.1"/>
    </source>
</evidence>
<gene>
    <name evidence="2" type="ORF">N0V93_001944</name>
</gene>
<evidence type="ECO:0000313" key="3">
    <source>
        <dbReference type="Proteomes" id="UP001140453"/>
    </source>
</evidence>
<dbReference type="OrthoDB" id="4331218at2759"/>
<protein>
    <submittedName>
        <fullName evidence="2">Uncharacterized protein</fullName>
    </submittedName>
</protein>